<dbReference type="PANTHER" id="PTHR42085">
    <property type="entry name" value="F-BOX DOMAIN-CONTAINING PROTEIN"/>
    <property type="match status" value="1"/>
</dbReference>
<dbReference type="EMBL" id="ML977566">
    <property type="protein sequence ID" value="KAF2004563.1"/>
    <property type="molecule type" value="Genomic_DNA"/>
</dbReference>
<organism evidence="2 3">
    <name type="scientific">Amniculicola lignicola CBS 123094</name>
    <dbReference type="NCBI Taxonomy" id="1392246"/>
    <lineage>
        <taxon>Eukaryota</taxon>
        <taxon>Fungi</taxon>
        <taxon>Dikarya</taxon>
        <taxon>Ascomycota</taxon>
        <taxon>Pezizomycotina</taxon>
        <taxon>Dothideomycetes</taxon>
        <taxon>Pleosporomycetidae</taxon>
        <taxon>Pleosporales</taxon>
        <taxon>Amniculicolaceae</taxon>
        <taxon>Amniculicola</taxon>
    </lineage>
</organism>
<accession>A0A6A5WRS1</accession>
<protein>
    <submittedName>
        <fullName evidence="2">Uncharacterized protein</fullName>
    </submittedName>
</protein>
<feature type="region of interest" description="Disordered" evidence="1">
    <location>
        <begin position="1"/>
        <end position="49"/>
    </location>
</feature>
<feature type="compositionally biased region" description="Polar residues" evidence="1">
    <location>
        <begin position="23"/>
        <end position="34"/>
    </location>
</feature>
<proteinExistence type="predicted"/>
<gene>
    <name evidence="2" type="ORF">P154DRAFT_616752</name>
</gene>
<dbReference type="PANTHER" id="PTHR42085:SF8">
    <property type="entry name" value="F-BOX DOMAIN-CONTAINING PROTEIN"/>
    <property type="match status" value="1"/>
</dbReference>
<feature type="compositionally biased region" description="Acidic residues" evidence="1">
    <location>
        <begin position="40"/>
        <end position="49"/>
    </location>
</feature>
<name>A0A6A5WRS1_9PLEO</name>
<reference evidence="2" key="1">
    <citation type="journal article" date="2020" name="Stud. Mycol.">
        <title>101 Dothideomycetes genomes: a test case for predicting lifestyles and emergence of pathogens.</title>
        <authorList>
            <person name="Haridas S."/>
            <person name="Albert R."/>
            <person name="Binder M."/>
            <person name="Bloem J."/>
            <person name="Labutti K."/>
            <person name="Salamov A."/>
            <person name="Andreopoulos B."/>
            <person name="Baker S."/>
            <person name="Barry K."/>
            <person name="Bills G."/>
            <person name="Bluhm B."/>
            <person name="Cannon C."/>
            <person name="Castanera R."/>
            <person name="Culley D."/>
            <person name="Daum C."/>
            <person name="Ezra D."/>
            <person name="Gonzalez J."/>
            <person name="Henrissat B."/>
            <person name="Kuo A."/>
            <person name="Liang C."/>
            <person name="Lipzen A."/>
            <person name="Lutzoni F."/>
            <person name="Magnuson J."/>
            <person name="Mondo S."/>
            <person name="Nolan M."/>
            <person name="Ohm R."/>
            <person name="Pangilinan J."/>
            <person name="Park H.-J."/>
            <person name="Ramirez L."/>
            <person name="Alfaro M."/>
            <person name="Sun H."/>
            <person name="Tritt A."/>
            <person name="Yoshinaga Y."/>
            <person name="Zwiers L.-H."/>
            <person name="Turgeon B."/>
            <person name="Goodwin S."/>
            <person name="Spatafora J."/>
            <person name="Crous P."/>
            <person name="Grigoriev I."/>
        </authorList>
    </citation>
    <scope>NUCLEOTIDE SEQUENCE</scope>
    <source>
        <strain evidence="2">CBS 123094</strain>
    </source>
</reference>
<dbReference type="OrthoDB" id="5372935at2759"/>
<sequence length="367" mass="42902">MAATSTPADSDKCQISPPRRDSTSVPLDLTSTPFFASAEPSDDNSDDDEHALLSLDPSIFAPSTFTTSYVRDDHNIYDPRHRFDLWTPNPPPYHYPTWTGSFSILSFPRELRDQIYYHVLYRPRPVLKRRSYAVLERPRYHFPTTYPIDLLLVSKQVHQEAMQVFCRCVQVLIQYKNTLEGMLRLWPSHLLMNVQRVTLTYRQQDWRAAASWKRPGPSGAYARIIQDAYILKTFFPVMREFTANWVILLREIEEGEGCVFVGKTELECEERWGWWLKRCYKIDGLVPPAWLRVRFGEHQYGYRDMGHLEGTFEVALGRLRSVLVEKEKGKVESGVDVEESGRRWMEEVWGEEKEKKRGRNKVKCVKG</sequence>
<evidence type="ECO:0000313" key="3">
    <source>
        <dbReference type="Proteomes" id="UP000799779"/>
    </source>
</evidence>
<evidence type="ECO:0000256" key="1">
    <source>
        <dbReference type="SAM" id="MobiDB-lite"/>
    </source>
</evidence>
<keyword evidence="3" id="KW-1185">Reference proteome</keyword>
<dbReference type="AlphaFoldDB" id="A0A6A5WRS1"/>
<dbReference type="InterPro" id="IPR038883">
    <property type="entry name" value="AN11006-like"/>
</dbReference>
<evidence type="ECO:0000313" key="2">
    <source>
        <dbReference type="EMBL" id="KAF2004563.1"/>
    </source>
</evidence>
<dbReference type="Proteomes" id="UP000799779">
    <property type="component" value="Unassembled WGS sequence"/>
</dbReference>